<dbReference type="GO" id="GO:0005524">
    <property type="term" value="F:ATP binding"/>
    <property type="evidence" value="ECO:0007669"/>
    <property type="project" value="UniProtKB-KW"/>
</dbReference>
<dbReference type="InterPro" id="IPR011527">
    <property type="entry name" value="ABC1_TM_dom"/>
</dbReference>
<dbReference type="InterPro" id="IPR003593">
    <property type="entry name" value="AAA+_ATPase"/>
</dbReference>
<dbReference type="SUPFAM" id="SSF52540">
    <property type="entry name" value="P-loop containing nucleoside triphosphate hydrolases"/>
    <property type="match status" value="1"/>
</dbReference>
<dbReference type="InterPro" id="IPR003439">
    <property type="entry name" value="ABC_transporter-like_ATP-bd"/>
</dbReference>
<dbReference type="SUPFAM" id="SSF90123">
    <property type="entry name" value="ABC transporter transmembrane region"/>
    <property type="match status" value="1"/>
</dbReference>
<feature type="transmembrane region" description="Helical" evidence="9">
    <location>
        <begin position="257"/>
        <end position="276"/>
    </location>
</feature>
<evidence type="ECO:0000256" key="2">
    <source>
        <dbReference type="ARBA" id="ARBA00022448"/>
    </source>
</evidence>
<dbReference type="Proteomes" id="UP000319449">
    <property type="component" value="Unassembled WGS sequence"/>
</dbReference>
<reference evidence="12 13" key="1">
    <citation type="submission" date="2019-07" db="EMBL/GenBank/DDBJ databases">
        <title>Genomic Encyclopedia of Archaeal and Bacterial Type Strains, Phase II (KMG-II): from individual species to whole genera.</title>
        <authorList>
            <person name="Goeker M."/>
        </authorList>
    </citation>
    <scope>NUCLEOTIDE SEQUENCE [LARGE SCALE GENOMIC DNA]</scope>
    <source>
        <strain evidence="12 13">ATCC BAA-1139</strain>
    </source>
</reference>
<keyword evidence="13" id="KW-1185">Reference proteome</keyword>
<dbReference type="GO" id="GO:0016887">
    <property type="term" value="F:ATP hydrolysis activity"/>
    <property type="evidence" value="ECO:0007669"/>
    <property type="project" value="InterPro"/>
</dbReference>
<keyword evidence="2" id="KW-0813">Transport</keyword>
<evidence type="ECO:0000256" key="6">
    <source>
        <dbReference type="ARBA" id="ARBA00022840"/>
    </source>
</evidence>
<dbReference type="AlphaFoldDB" id="A0A562VP95"/>
<dbReference type="EMBL" id="VLLN01000008">
    <property type="protein sequence ID" value="TWJ19594.1"/>
    <property type="molecule type" value="Genomic_DNA"/>
</dbReference>
<dbReference type="InterPro" id="IPR017871">
    <property type="entry name" value="ABC_transporter-like_CS"/>
</dbReference>
<evidence type="ECO:0000256" key="4">
    <source>
        <dbReference type="ARBA" id="ARBA00022692"/>
    </source>
</evidence>
<feature type="transmembrane region" description="Helical" evidence="9">
    <location>
        <begin position="282"/>
        <end position="299"/>
    </location>
</feature>
<keyword evidence="7 9" id="KW-1133">Transmembrane helix</keyword>
<keyword evidence="4 9" id="KW-0812">Transmembrane</keyword>
<dbReference type="PROSITE" id="PS50893">
    <property type="entry name" value="ABC_TRANSPORTER_2"/>
    <property type="match status" value="1"/>
</dbReference>
<evidence type="ECO:0000313" key="12">
    <source>
        <dbReference type="EMBL" id="TWJ19594.1"/>
    </source>
</evidence>
<dbReference type="Gene3D" id="3.40.50.300">
    <property type="entry name" value="P-loop containing nucleotide triphosphate hydrolases"/>
    <property type="match status" value="1"/>
</dbReference>
<evidence type="ECO:0000256" key="1">
    <source>
        <dbReference type="ARBA" id="ARBA00004651"/>
    </source>
</evidence>
<name>A0A562VP95_9BACT</name>
<dbReference type="RefSeq" id="WP_145021214.1">
    <property type="nucleotide sequence ID" value="NZ_VLLN01000008.1"/>
</dbReference>
<dbReference type="PANTHER" id="PTHR43394">
    <property type="entry name" value="ATP-DEPENDENT PERMEASE MDL1, MITOCHONDRIAL"/>
    <property type="match status" value="1"/>
</dbReference>
<dbReference type="CDD" id="cd18544">
    <property type="entry name" value="ABC_6TM_TmrA_like"/>
    <property type="match status" value="1"/>
</dbReference>
<dbReference type="InterPro" id="IPR027417">
    <property type="entry name" value="P-loop_NTPase"/>
</dbReference>
<dbReference type="PROSITE" id="PS50929">
    <property type="entry name" value="ABC_TM1F"/>
    <property type="match status" value="1"/>
</dbReference>
<evidence type="ECO:0000259" key="10">
    <source>
        <dbReference type="PROSITE" id="PS50893"/>
    </source>
</evidence>
<accession>A0A562VP95</accession>
<dbReference type="SMART" id="SM00382">
    <property type="entry name" value="AAA"/>
    <property type="match status" value="1"/>
</dbReference>
<dbReference type="OrthoDB" id="5480201at2"/>
<gene>
    <name evidence="12" type="ORF">JN12_01711</name>
</gene>
<comment type="caution">
    <text evidence="12">The sequence shown here is derived from an EMBL/GenBank/DDBJ whole genome shotgun (WGS) entry which is preliminary data.</text>
</comment>
<feature type="transmembrane region" description="Helical" evidence="9">
    <location>
        <begin position="76"/>
        <end position="100"/>
    </location>
</feature>
<organism evidence="12 13">
    <name type="scientific">Geobacter argillaceus</name>
    <dbReference type="NCBI Taxonomy" id="345631"/>
    <lineage>
        <taxon>Bacteria</taxon>
        <taxon>Pseudomonadati</taxon>
        <taxon>Thermodesulfobacteriota</taxon>
        <taxon>Desulfuromonadia</taxon>
        <taxon>Geobacterales</taxon>
        <taxon>Geobacteraceae</taxon>
        <taxon>Geobacter</taxon>
    </lineage>
</organism>
<evidence type="ECO:0000256" key="5">
    <source>
        <dbReference type="ARBA" id="ARBA00022741"/>
    </source>
</evidence>
<evidence type="ECO:0000256" key="8">
    <source>
        <dbReference type="ARBA" id="ARBA00023136"/>
    </source>
</evidence>
<dbReference type="CDD" id="cd03254">
    <property type="entry name" value="ABCC_Glucan_exporter_like"/>
    <property type="match status" value="1"/>
</dbReference>
<dbReference type="Gene3D" id="1.20.1560.10">
    <property type="entry name" value="ABC transporter type 1, transmembrane domain"/>
    <property type="match status" value="1"/>
</dbReference>
<proteinExistence type="predicted"/>
<evidence type="ECO:0000256" key="9">
    <source>
        <dbReference type="SAM" id="Phobius"/>
    </source>
</evidence>
<comment type="subcellular location">
    <subcellularLocation>
        <location evidence="1">Cell membrane</location>
        <topology evidence="1">Multi-pass membrane protein</topology>
    </subcellularLocation>
</comment>
<dbReference type="FunFam" id="3.40.50.300:FF:000221">
    <property type="entry name" value="Multidrug ABC transporter ATP-binding protein"/>
    <property type="match status" value="1"/>
</dbReference>
<dbReference type="PANTHER" id="PTHR43394:SF1">
    <property type="entry name" value="ATP-BINDING CASSETTE SUB-FAMILY B MEMBER 10, MITOCHONDRIAL"/>
    <property type="match status" value="1"/>
</dbReference>
<evidence type="ECO:0000259" key="11">
    <source>
        <dbReference type="PROSITE" id="PS50929"/>
    </source>
</evidence>
<evidence type="ECO:0000313" key="13">
    <source>
        <dbReference type="Proteomes" id="UP000319449"/>
    </source>
</evidence>
<dbReference type="InterPro" id="IPR039421">
    <property type="entry name" value="Type_1_exporter"/>
</dbReference>
<dbReference type="GO" id="GO:0015421">
    <property type="term" value="F:ABC-type oligopeptide transporter activity"/>
    <property type="evidence" value="ECO:0007669"/>
    <property type="project" value="TreeGrafter"/>
</dbReference>
<dbReference type="InterPro" id="IPR036640">
    <property type="entry name" value="ABC1_TM_sf"/>
</dbReference>
<feature type="transmembrane region" description="Helical" evidence="9">
    <location>
        <begin position="175"/>
        <end position="193"/>
    </location>
</feature>
<evidence type="ECO:0000256" key="3">
    <source>
        <dbReference type="ARBA" id="ARBA00022475"/>
    </source>
</evidence>
<dbReference type="GO" id="GO:0005886">
    <property type="term" value="C:plasma membrane"/>
    <property type="evidence" value="ECO:0007669"/>
    <property type="project" value="UniProtKB-SubCell"/>
</dbReference>
<keyword evidence="6 12" id="KW-0067">ATP-binding</keyword>
<keyword evidence="5" id="KW-0547">Nucleotide-binding</keyword>
<dbReference type="PROSITE" id="PS00211">
    <property type="entry name" value="ABC_TRANSPORTER_1"/>
    <property type="match status" value="1"/>
</dbReference>
<feature type="domain" description="ABC transmembrane type-1" evidence="11">
    <location>
        <begin position="44"/>
        <end position="318"/>
    </location>
</feature>
<dbReference type="Pfam" id="PF00664">
    <property type="entry name" value="ABC_membrane"/>
    <property type="match status" value="1"/>
</dbReference>
<evidence type="ECO:0000256" key="7">
    <source>
        <dbReference type="ARBA" id="ARBA00022989"/>
    </source>
</evidence>
<sequence>MHFGGIYEDEIVGKAYDRALMFRFARYLRPYRWQVIGTLCLLPLTTAAKLAQPWLIKLAIDNHIVTGNLAGLPAMAAWFLLLILADSLVSFLQVWLLQYLGQRVMQDIRLELFTHVQRLSTSFFDRTPTGSLVTRLTSDVEVLGEMFAAGIITVVGDVMLLAGIVGVMVWMNLRLSLVTFTVLPFLIWVAFTFRRRMRTAFRQVRARLSNLNTFLAESIGGMAVVQLFNRQAAEQTEFRRLNAEYRDANLPVITWDAALYAAVEALSSIAVGLLVWYGGGEIVRGALTFGALVAFIQYIEKFFAPIRDLSAKYSVMQGAMAALERLFNLLDTSELLPEAPPETMTIPARPASVIEFNGVWFAYKEEEYVLKGVDLTLRRGETVALVGETGGGKTTVTRLLSRLYDVSRGSISLDGVDLRRIPLWELRRRIGVVLQEPYLFTGTIADNICLGDDTVRPRVREAAALVGADRFIDRLGSGYGEAVRERGNNFSAGERQLISFARAVAFDPEILVLDEATASVDTTSERLIQEGLKGLMAGRTTLVVAHRLSTIRDADRIAVIHRGEKVEEGRHEELIARQGLYYRLYQLQFKDN</sequence>
<keyword evidence="8 9" id="KW-0472">Membrane</keyword>
<keyword evidence="3" id="KW-1003">Cell membrane</keyword>
<feature type="domain" description="ABC transporter" evidence="10">
    <location>
        <begin position="354"/>
        <end position="587"/>
    </location>
</feature>
<dbReference type="Pfam" id="PF00005">
    <property type="entry name" value="ABC_tran"/>
    <property type="match status" value="1"/>
</dbReference>
<protein>
    <submittedName>
        <fullName evidence="12">ATP-binding cassette subfamily B protein</fullName>
    </submittedName>
</protein>
<feature type="transmembrane region" description="Helical" evidence="9">
    <location>
        <begin position="146"/>
        <end position="169"/>
    </location>
</feature>
<feature type="transmembrane region" description="Helical" evidence="9">
    <location>
        <begin position="33"/>
        <end position="56"/>
    </location>
</feature>